<sequence>MGLDSLNKHLLPDLARHWRLELNKTEACLQGSEDEEDRTLEGQEPQLYTKHLERTEKIPFSFQPVYLEPKASPILEATDAPIG</sequence>
<evidence type="ECO:0000313" key="2">
    <source>
        <dbReference type="Proteomes" id="UP000052978"/>
    </source>
</evidence>
<dbReference type="Proteomes" id="UP000052978">
    <property type="component" value="Unassembled WGS sequence"/>
</dbReference>
<reference evidence="1 2" key="1">
    <citation type="journal article" date="2013" name="Nat. Commun.">
        <title>Genome analysis reveals insights into physiology and longevity of the Brandt's bat Myotis brandtii.</title>
        <authorList>
            <person name="Seim I."/>
            <person name="Fang X."/>
            <person name="Xiong Z."/>
            <person name="Lobanov A.V."/>
            <person name="Huang Z."/>
            <person name="Ma S."/>
            <person name="Feng Y."/>
            <person name="Turanov A.A."/>
            <person name="Zhu Y."/>
            <person name="Lenz T.L."/>
            <person name="Gerashchenko M.V."/>
            <person name="Fan D."/>
            <person name="Hee Yim S."/>
            <person name="Yao X."/>
            <person name="Jordan D."/>
            <person name="Xiong Y."/>
            <person name="Ma Y."/>
            <person name="Lyapunov A.N."/>
            <person name="Chen G."/>
            <person name="Kulakova O.I."/>
            <person name="Sun Y."/>
            <person name="Lee S.G."/>
            <person name="Bronson R.T."/>
            <person name="Moskalev A.A."/>
            <person name="Sunyaev S.R."/>
            <person name="Zhang G."/>
            <person name="Krogh A."/>
            <person name="Wang J."/>
            <person name="Gladyshev V.N."/>
        </authorList>
    </citation>
    <scope>NUCLEOTIDE SEQUENCE [LARGE SCALE GENOMIC DNA]</scope>
</reference>
<organism evidence="1 2">
    <name type="scientific">Myotis brandtii</name>
    <name type="common">Brandt's bat</name>
    <dbReference type="NCBI Taxonomy" id="109478"/>
    <lineage>
        <taxon>Eukaryota</taxon>
        <taxon>Metazoa</taxon>
        <taxon>Chordata</taxon>
        <taxon>Craniata</taxon>
        <taxon>Vertebrata</taxon>
        <taxon>Euteleostomi</taxon>
        <taxon>Mammalia</taxon>
        <taxon>Eutheria</taxon>
        <taxon>Laurasiatheria</taxon>
        <taxon>Chiroptera</taxon>
        <taxon>Yangochiroptera</taxon>
        <taxon>Vespertilionidae</taxon>
        <taxon>Myotis</taxon>
    </lineage>
</organism>
<dbReference type="EMBL" id="KE163683">
    <property type="protein sequence ID" value="EPQ13236.1"/>
    <property type="molecule type" value="Genomic_DNA"/>
</dbReference>
<dbReference type="AlphaFoldDB" id="S7N830"/>
<proteinExistence type="predicted"/>
<evidence type="ECO:0000313" key="1">
    <source>
        <dbReference type="EMBL" id="EPQ13236.1"/>
    </source>
</evidence>
<protein>
    <submittedName>
        <fullName evidence="1">Uncharacterized protein</fullName>
    </submittedName>
</protein>
<keyword evidence="2" id="KW-1185">Reference proteome</keyword>
<accession>S7N830</accession>
<name>S7N830_MYOBR</name>
<gene>
    <name evidence="1" type="ORF">D623_10029618</name>
</gene>